<name>A0DCQ8_PARTE</name>
<gene>
    <name evidence="1" type="ORF">GSPATT00039416001</name>
</gene>
<evidence type="ECO:0000313" key="1">
    <source>
        <dbReference type="EMBL" id="CAK80825.1"/>
    </source>
</evidence>
<dbReference type="AlphaFoldDB" id="A0DCQ8"/>
<dbReference type="GeneID" id="5034006"/>
<dbReference type="HOGENOM" id="CLU_1672671_0_0_1"/>
<protein>
    <recommendedName>
        <fullName evidence="3">Transmembrane protein</fullName>
    </recommendedName>
</protein>
<dbReference type="Proteomes" id="UP000000600">
    <property type="component" value="Unassembled WGS sequence"/>
</dbReference>
<keyword evidence="2" id="KW-1185">Reference proteome</keyword>
<dbReference type="InParanoid" id="A0DCQ8"/>
<evidence type="ECO:0000313" key="2">
    <source>
        <dbReference type="Proteomes" id="UP000000600"/>
    </source>
</evidence>
<evidence type="ECO:0008006" key="3">
    <source>
        <dbReference type="Google" id="ProtNLM"/>
    </source>
</evidence>
<reference evidence="1 2" key="1">
    <citation type="journal article" date="2006" name="Nature">
        <title>Global trends of whole-genome duplications revealed by the ciliate Paramecium tetraurelia.</title>
        <authorList>
            <consortium name="Genoscope"/>
            <person name="Aury J.-M."/>
            <person name="Jaillon O."/>
            <person name="Duret L."/>
            <person name="Noel B."/>
            <person name="Jubin C."/>
            <person name="Porcel B.M."/>
            <person name="Segurens B."/>
            <person name="Daubin V."/>
            <person name="Anthouard V."/>
            <person name="Aiach N."/>
            <person name="Arnaiz O."/>
            <person name="Billaut A."/>
            <person name="Beisson J."/>
            <person name="Blanc I."/>
            <person name="Bouhouche K."/>
            <person name="Camara F."/>
            <person name="Duharcourt S."/>
            <person name="Guigo R."/>
            <person name="Gogendeau D."/>
            <person name="Katinka M."/>
            <person name="Keller A.-M."/>
            <person name="Kissmehl R."/>
            <person name="Klotz C."/>
            <person name="Koll F."/>
            <person name="Le Moue A."/>
            <person name="Lepere C."/>
            <person name="Malinsky S."/>
            <person name="Nowacki M."/>
            <person name="Nowak J.K."/>
            <person name="Plattner H."/>
            <person name="Poulain J."/>
            <person name="Ruiz F."/>
            <person name="Serrano V."/>
            <person name="Zagulski M."/>
            <person name="Dessen P."/>
            <person name="Betermier M."/>
            <person name="Weissenbach J."/>
            <person name="Scarpelli C."/>
            <person name="Schachter V."/>
            <person name="Sperling L."/>
            <person name="Meyer E."/>
            <person name="Cohen J."/>
            <person name="Wincker P."/>
        </authorList>
    </citation>
    <scope>NUCLEOTIDE SEQUENCE [LARGE SCALE GENOMIC DNA]</scope>
    <source>
        <strain evidence="1 2">Stock d4-2</strain>
    </source>
</reference>
<sequence length="158" mass="18862">MQYLLLHQIYIYQAIKCTSNIGALFTGIVDYKNQQQNYQNETAQIYLYRKYYKQLINLHSIYHQFIIRNFFQQKVKCSSLSYSLTVFYSRSCASITISTSFMNQQFSPKYLKVTPRQLYFRTNIVISKLNKMALINNLSENISFKLQNIIFKLKQIQQ</sequence>
<proteinExistence type="predicted"/>
<dbReference type="RefSeq" id="XP_001448222.1">
    <property type="nucleotide sequence ID" value="XM_001448185.1"/>
</dbReference>
<dbReference type="EMBL" id="CT868378">
    <property type="protein sequence ID" value="CAK80825.1"/>
    <property type="molecule type" value="Genomic_DNA"/>
</dbReference>
<dbReference type="KEGG" id="ptm:GSPATT00039416001"/>
<accession>A0DCQ8</accession>
<organism evidence="1 2">
    <name type="scientific">Paramecium tetraurelia</name>
    <dbReference type="NCBI Taxonomy" id="5888"/>
    <lineage>
        <taxon>Eukaryota</taxon>
        <taxon>Sar</taxon>
        <taxon>Alveolata</taxon>
        <taxon>Ciliophora</taxon>
        <taxon>Intramacronucleata</taxon>
        <taxon>Oligohymenophorea</taxon>
        <taxon>Peniculida</taxon>
        <taxon>Parameciidae</taxon>
        <taxon>Paramecium</taxon>
    </lineage>
</organism>